<feature type="compositionally biased region" description="Polar residues" evidence="1">
    <location>
        <begin position="814"/>
        <end position="823"/>
    </location>
</feature>
<dbReference type="OrthoDB" id="286301at2759"/>
<evidence type="ECO:0000256" key="2">
    <source>
        <dbReference type="SAM" id="Phobius"/>
    </source>
</evidence>
<keyword evidence="2" id="KW-1133">Transmembrane helix</keyword>
<dbReference type="InterPro" id="IPR036378">
    <property type="entry name" value="FAS1_dom_sf"/>
</dbReference>
<feature type="domain" description="FAS1" evidence="4">
    <location>
        <begin position="34"/>
        <end position="161"/>
    </location>
</feature>
<keyword evidence="3" id="KW-0732">Signal</keyword>
<protein>
    <recommendedName>
        <fullName evidence="4">FAS1 domain-containing protein</fullName>
    </recommendedName>
</protein>
<keyword evidence="2" id="KW-0472">Membrane</keyword>
<proteinExistence type="predicted"/>
<evidence type="ECO:0000313" key="5">
    <source>
        <dbReference type="EMBL" id="GAV52433.1"/>
    </source>
</evidence>
<organism evidence="5 6">
    <name type="scientific">Zygosaccharomyces rouxii</name>
    <dbReference type="NCBI Taxonomy" id="4956"/>
    <lineage>
        <taxon>Eukaryota</taxon>
        <taxon>Fungi</taxon>
        <taxon>Dikarya</taxon>
        <taxon>Ascomycota</taxon>
        <taxon>Saccharomycotina</taxon>
        <taxon>Saccharomycetes</taxon>
        <taxon>Saccharomycetales</taxon>
        <taxon>Saccharomycetaceae</taxon>
        <taxon>Zygosaccharomyces</taxon>
    </lineage>
</organism>
<dbReference type="PANTHER" id="PTHR10900:SF125">
    <property type="entry name" value="FAS1 DOMAIN-CONTAINING PROTEIN YLR001C"/>
    <property type="match status" value="1"/>
</dbReference>
<evidence type="ECO:0000259" key="4">
    <source>
        <dbReference type="PROSITE" id="PS50213"/>
    </source>
</evidence>
<feature type="signal peptide" evidence="3">
    <location>
        <begin position="1"/>
        <end position="19"/>
    </location>
</feature>
<keyword evidence="2" id="KW-0812">Transmembrane</keyword>
<dbReference type="PANTHER" id="PTHR10900">
    <property type="entry name" value="PERIOSTIN-RELATED"/>
    <property type="match status" value="1"/>
</dbReference>
<dbReference type="Gene3D" id="2.30.180.10">
    <property type="entry name" value="FAS1 domain"/>
    <property type="match status" value="3"/>
</dbReference>
<dbReference type="SUPFAM" id="SSF82153">
    <property type="entry name" value="FAS1 domain"/>
    <property type="match status" value="3"/>
</dbReference>
<gene>
    <name evidence="5" type="ORF">ZYGR_0AG04240</name>
</gene>
<dbReference type="InterPro" id="IPR050904">
    <property type="entry name" value="Adhesion/Biosynth-related"/>
</dbReference>
<dbReference type="Pfam" id="PF02469">
    <property type="entry name" value="Fasciclin"/>
    <property type="match status" value="2"/>
</dbReference>
<name>A0A1Q3AA25_ZYGRO</name>
<evidence type="ECO:0000256" key="3">
    <source>
        <dbReference type="SAM" id="SignalP"/>
    </source>
</evidence>
<comment type="caution">
    <text evidence="5">The sequence shown here is derived from an EMBL/GenBank/DDBJ whole genome shotgun (WGS) entry which is preliminary data.</text>
</comment>
<dbReference type="AlphaFoldDB" id="A0A1Q3AA25"/>
<feature type="region of interest" description="Disordered" evidence="1">
    <location>
        <begin position="791"/>
        <end position="823"/>
    </location>
</feature>
<dbReference type="PROSITE" id="PS50213">
    <property type="entry name" value="FAS1"/>
    <property type="match status" value="2"/>
</dbReference>
<accession>A0A1Q3AA25</accession>
<dbReference type="InterPro" id="IPR000782">
    <property type="entry name" value="FAS1_domain"/>
</dbReference>
<reference evidence="5 6" key="1">
    <citation type="submission" date="2016-08" db="EMBL/GenBank/DDBJ databases">
        <title>Draft genome sequence of allopolyploid Zygosaccharomyces rouxii.</title>
        <authorList>
            <person name="Watanabe J."/>
            <person name="Uehara K."/>
            <person name="Mogi Y."/>
            <person name="Tsukioka Y."/>
        </authorList>
    </citation>
    <scope>NUCLEOTIDE SEQUENCE [LARGE SCALE GENOMIC DNA]</scope>
    <source>
        <strain evidence="5 6">NBRC 110957</strain>
    </source>
</reference>
<evidence type="ECO:0000313" key="6">
    <source>
        <dbReference type="Proteomes" id="UP000187013"/>
    </source>
</evidence>
<feature type="chain" id="PRO_5012885313" description="FAS1 domain-containing protein" evidence="3">
    <location>
        <begin position="20"/>
        <end position="823"/>
    </location>
</feature>
<dbReference type="EMBL" id="BDGX01000033">
    <property type="protein sequence ID" value="GAV52433.1"/>
    <property type="molecule type" value="Genomic_DNA"/>
</dbReference>
<feature type="transmembrane region" description="Helical" evidence="2">
    <location>
        <begin position="764"/>
        <end position="784"/>
    </location>
</feature>
<dbReference type="Proteomes" id="UP000187013">
    <property type="component" value="Unassembled WGS sequence"/>
</dbReference>
<sequence length="823" mass="94210">MELLFYAHIFFLWFGLVLTTSISSDIENQDNFPFTSVVDILSQNVEFSTFLRAVQRNGYIPYLNELQNYTLMAPVNSAFINNELDDKNYKFDIENYLIHDSVLITSGLDQGISVISEGVKFPYVLERLNDDSIIVNDVKVVDSDLLPNFQNASVHGIEREIPTPLRFGDFLGKIEHDYDDFHLFNNFTRNFPFIESIATNSTILVPSDYSWHKFFSEVEINYITDAFNGLQRMEGDTRHIWEIDRQKFIQNVIINDILGGMVPKELNVENLNGDLLDFQSDKHGSVLLVNGSKSSDLSNMIFNKGLAHSFDNLKIIEDIIIFTAEKYLHGINCSDFVKELYFRNLQSLIRDSKENLGEEKTIFVPDVPSAAYDGFSRPGLLYHFVGSKIWLRQEFSEENYRKSRMFDSKFCDFHRKIGGNCQRIKINKDHGGYFINEKYRVIHEEPFQIGNTLIYMVSDKMKLPGDLTPSINPFYGCSRSLMFLSQLNILDLPLNKEGYTVLLPCFDSWEFLELNLEFLQKNMTAINSIMKNLIIDGVIYSDSKNTTFETKNLLEDSIVVQAERMHDGEGTELNLNLSSVEMKIKITNDLDLFFSQGVVHPLGQLYLPKSVSVSLIDLIHTTGTNELINLFEKFDDLFSIIHGDKPYSLLVPTESSLSLVEDILNSTKLLDLLKLHVVEGDFTSRLLHCQGNVSTLLGDSLFCRKDSQENYFLGVLDGAQREVRIMKKGCSSTHNSCVFLIDRPISLQWLNRQKAWFRLPRSPLGIGMLVETFILFFGLSLFFYKRKKNEPSSNLVSSDNDTEITRPLIDPSERTGQVAENGT</sequence>
<evidence type="ECO:0000256" key="1">
    <source>
        <dbReference type="SAM" id="MobiDB-lite"/>
    </source>
</evidence>
<feature type="domain" description="FAS1" evidence="4">
    <location>
        <begin position="608"/>
        <end position="745"/>
    </location>
</feature>